<dbReference type="GO" id="GO:0003677">
    <property type="term" value="F:DNA binding"/>
    <property type="evidence" value="ECO:0007669"/>
    <property type="project" value="UniProtKB-KW"/>
</dbReference>
<organism evidence="3 4">
    <name type="scientific">Striga asiatica</name>
    <name type="common">Asiatic witchweed</name>
    <name type="synonym">Buchnera asiatica</name>
    <dbReference type="NCBI Taxonomy" id="4170"/>
    <lineage>
        <taxon>Eukaryota</taxon>
        <taxon>Viridiplantae</taxon>
        <taxon>Streptophyta</taxon>
        <taxon>Embryophyta</taxon>
        <taxon>Tracheophyta</taxon>
        <taxon>Spermatophyta</taxon>
        <taxon>Magnoliopsida</taxon>
        <taxon>eudicotyledons</taxon>
        <taxon>Gunneridae</taxon>
        <taxon>Pentapetalae</taxon>
        <taxon>asterids</taxon>
        <taxon>lamiids</taxon>
        <taxon>Lamiales</taxon>
        <taxon>Orobanchaceae</taxon>
        <taxon>Buchnereae</taxon>
        <taxon>Striga</taxon>
    </lineage>
</organism>
<reference evidence="4" key="1">
    <citation type="journal article" date="2019" name="Curr. Biol.">
        <title>Genome Sequence of Striga asiatica Provides Insight into the Evolution of Plant Parasitism.</title>
        <authorList>
            <person name="Yoshida S."/>
            <person name="Kim S."/>
            <person name="Wafula E.K."/>
            <person name="Tanskanen J."/>
            <person name="Kim Y.M."/>
            <person name="Honaas L."/>
            <person name="Yang Z."/>
            <person name="Spallek T."/>
            <person name="Conn C.E."/>
            <person name="Ichihashi Y."/>
            <person name="Cheong K."/>
            <person name="Cui S."/>
            <person name="Der J.P."/>
            <person name="Gundlach H."/>
            <person name="Jiao Y."/>
            <person name="Hori C."/>
            <person name="Ishida J.K."/>
            <person name="Kasahara H."/>
            <person name="Kiba T."/>
            <person name="Kim M.S."/>
            <person name="Koo N."/>
            <person name="Laohavisit A."/>
            <person name="Lee Y.H."/>
            <person name="Lumba S."/>
            <person name="McCourt P."/>
            <person name="Mortimer J.C."/>
            <person name="Mutuku J.M."/>
            <person name="Nomura T."/>
            <person name="Sasaki-Sekimoto Y."/>
            <person name="Seto Y."/>
            <person name="Wang Y."/>
            <person name="Wakatake T."/>
            <person name="Sakakibara H."/>
            <person name="Demura T."/>
            <person name="Yamaguchi S."/>
            <person name="Yoneyama K."/>
            <person name="Manabe R.I."/>
            <person name="Nelson D.C."/>
            <person name="Schulman A.H."/>
            <person name="Timko M.P."/>
            <person name="dePamphilis C.W."/>
            <person name="Choi D."/>
            <person name="Shirasu K."/>
        </authorList>
    </citation>
    <scope>NUCLEOTIDE SEQUENCE [LARGE SCALE GENOMIC DNA]</scope>
    <source>
        <strain evidence="4">cv. UVA1</strain>
    </source>
</reference>
<dbReference type="Proteomes" id="UP000325081">
    <property type="component" value="Unassembled WGS sequence"/>
</dbReference>
<keyword evidence="4" id="KW-1185">Reference proteome</keyword>
<sequence>MSICMPWQRRLADLRLRFVWGLWIDHLRFLGESVMAEEGGMLTVESEMSSVVFRLFEYLSAESENPMRNQVGHKGNPDWKNSHPKLEVRKSSYRHGGAPNSWRMVETPASRNPSLPPSKSANNLSGRKKIRPSPSDIYVGATFAMLSLRSVPLPSFFFILFFSSLV</sequence>
<feature type="region of interest" description="Disordered" evidence="1">
    <location>
        <begin position="90"/>
        <end position="128"/>
    </location>
</feature>
<keyword evidence="2" id="KW-0472">Membrane</keyword>
<feature type="transmembrane region" description="Helical" evidence="2">
    <location>
        <begin position="137"/>
        <end position="162"/>
    </location>
</feature>
<feature type="compositionally biased region" description="Polar residues" evidence="1">
    <location>
        <begin position="109"/>
        <end position="125"/>
    </location>
</feature>
<keyword evidence="2" id="KW-0812">Transmembrane</keyword>
<evidence type="ECO:0000256" key="2">
    <source>
        <dbReference type="SAM" id="Phobius"/>
    </source>
</evidence>
<gene>
    <name evidence="3" type="ORF">STAS_29942</name>
</gene>
<comment type="caution">
    <text evidence="3">The sequence shown here is derived from an EMBL/GenBank/DDBJ whole genome shotgun (WGS) entry which is preliminary data.</text>
</comment>
<keyword evidence="2" id="KW-1133">Transmembrane helix</keyword>
<name>A0A5A7R5E9_STRAF</name>
<dbReference type="AlphaFoldDB" id="A0A5A7R5E9"/>
<proteinExistence type="predicted"/>
<dbReference type="EMBL" id="BKCP01010403">
    <property type="protein sequence ID" value="GER52490.1"/>
    <property type="molecule type" value="Genomic_DNA"/>
</dbReference>
<keyword evidence="3" id="KW-0238">DNA-binding</keyword>
<protein>
    <submittedName>
        <fullName evidence="3">DNA-binding protein HU</fullName>
    </submittedName>
</protein>
<evidence type="ECO:0000313" key="3">
    <source>
        <dbReference type="EMBL" id="GER52490.1"/>
    </source>
</evidence>
<accession>A0A5A7R5E9</accession>
<evidence type="ECO:0000313" key="4">
    <source>
        <dbReference type="Proteomes" id="UP000325081"/>
    </source>
</evidence>
<evidence type="ECO:0000256" key="1">
    <source>
        <dbReference type="SAM" id="MobiDB-lite"/>
    </source>
</evidence>